<dbReference type="FunFam" id="3.30.60.10:FF:000003">
    <property type="entry name" value="Class IV chitinase"/>
    <property type="match status" value="1"/>
</dbReference>
<accession>A0A9R1XPQ6</accession>
<evidence type="ECO:0000313" key="7">
    <source>
        <dbReference type="EMBL" id="KAJ0222790.1"/>
    </source>
</evidence>
<dbReference type="EMBL" id="NBSK02000002">
    <property type="protein sequence ID" value="KAJ0222790.1"/>
    <property type="molecule type" value="Genomic_DNA"/>
</dbReference>
<sequence length="111" mass="11588">MKTLSLFLFLAVVLYSGILSTTTTAQNCGCAPGLCCSRFGFCGSDEAYCGTGCQEGPCFGPPPTNDVSVANIVTYASFDGIVDQSDASCEGRAFHTRAAFLEAVGNYPQFG</sequence>
<evidence type="ECO:0000256" key="1">
    <source>
        <dbReference type="ARBA" id="ARBA00022669"/>
    </source>
</evidence>
<feature type="disulfide bond" evidence="4">
    <location>
        <begin position="35"/>
        <end position="49"/>
    </location>
</feature>
<keyword evidence="5" id="KW-0732">Signal</keyword>
<dbReference type="InterPro" id="IPR018371">
    <property type="entry name" value="Chitin-binding_1_CS"/>
</dbReference>
<dbReference type="GO" id="GO:0006952">
    <property type="term" value="P:defense response"/>
    <property type="evidence" value="ECO:0007669"/>
    <property type="project" value="UniProtKB-KW"/>
</dbReference>
<dbReference type="PANTHER" id="PTHR22595">
    <property type="entry name" value="CHITINASE-RELATED"/>
    <property type="match status" value="1"/>
</dbReference>
<keyword evidence="8" id="KW-1185">Reference proteome</keyword>
<dbReference type="GO" id="GO:0008061">
    <property type="term" value="F:chitin binding"/>
    <property type="evidence" value="ECO:0007669"/>
    <property type="project" value="UniProtKB-UniRule"/>
</dbReference>
<dbReference type="PROSITE" id="PS50941">
    <property type="entry name" value="CHIT_BIND_I_2"/>
    <property type="match status" value="1"/>
</dbReference>
<evidence type="ECO:0000256" key="5">
    <source>
        <dbReference type="SAM" id="SignalP"/>
    </source>
</evidence>
<dbReference type="CDD" id="cd00035">
    <property type="entry name" value="ChtBD1"/>
    <property type="match status" value="1"/>
</dbReference>
<dbReference type="SUPFAM" id="SSF57016">
    <property type="entry name" value="Plant lectins/antimicrobial peptides"/>
    <property type="match status" value="1"/>
</dbReference>
<reference evidence="7 8" key="1">
    <citation type="journal article" date="2017" name="Nat. Commun.">
        <title>Genome assembly with in vitro proximity ligation data and whole-genome triplication in lettuce.</title>
        <authorList>
            <person name="Reyes-Chin-Wo S."/>
            <person name="Wang Z."/>
            <person name="Yang X."/>
            <person name="Kozik A."/>
            <person name="Arikit S."/>
            <person name="Song C."/>
            <person name="Xia L."/>
            <person name="Froenicke L."/>
            <person name="Lavelle D.O."/>
            <person name="Truco M.J."/>
            <person name="Xia R."/>
            <person name="Zhu S."/>
            <person name="Xu C."/>
            <person name="Xu H."/>
            <person name="Xu X."/>
            <person name="Cox K."/>
            <person name="Korf I."/>
            <person name="Meyers B.C."/>
            <person name="Michelmore R.W."/>
        </authorList>
    </citation>
    <scope>NUCLEOTIDE SEQUENCE [LARGE SCALE GENOMIC DNA]</scope>
    <source>
        <strain evidence="8">cv. Salinas</strain>
        <tissue evidence="7">Seedlings</tissue>
    </source>
</reference>
<keyword evidence="3 4" id="KW-1015">Disulfide bond</keyword>
<comment type="caution">
    <text evidence="7">The sequence shown here is derived from an EMBL/GenBank/DDBJ whole genome shotgun (WGS) entry which is preliminary data.</text>
</comment>
<dbReference type="PROSITE" id="PS00026">
    <property type="entry name" value="CHIT_BIND_I_1"/>
    <property type="match status" value="1"/>
</dbReference>
<feature type="signal peptide" evidence="5">
    <location>
        <begin position="1"/>
        <end position="25"/>
    </location>
</feature>
<evidence type="ECO:0000256" key="4">
    <source>
        <dbReference type="PROSITE-ProRule" id="PRU00261"/>
    </source>
</evidence>
<feature type="disulfide bond" evidence="4">
    <location>
        <begin position="30"/>
        <end position="42"/>
    </location>
</feature>
<keyword evidence="1 4" id="KW-0147">Chitin-binding</keyword>
<gene>
    <name evidence="7" type="ORF">LSAT_V11C200060680</name>
</gene>
<dbReference type="PANTHER" id="PTHR22595:SF193">
    <property type="entry name" value="ENDOCHITINASE EP3"/>
    <property type="match status" value="1"/>
</dbReference>
<evidence type="ECO:0000256" key="3">
    <source>
        <dbReference type="ARBA" id="ARBA00023157"/>
    </source>
</evidence>
<dbReference type="AlphaFoldDB" id="A0A9R1XPQ6"/>
<organism evidence="7 8">
    <name type="scientific">Lactuca sativa</name>
    <name type="common">Garden lettuce</name>
    <dbReference type="NCBI Taxonomy" id="4236"/>
    <lineage>
        <taxon>Eukaryota</taxon>
        <taxon>Viridiplantae</taxon>
        <taxon>Streptophyta</taxon>
        <taxon>Embryophyta</taxon>
        <taxon>Tracheophyta</taxon>
        <taxon>Spermatophyta</taxon>
        <taxon>Magnoliopsida</taxon>
        <taxon>eudicotyledons</taxon>
        <taxon>Gunneridae</taxon>
        <taxon>Pentapetalae</taxon>
        <taxon>asterids</taxon>
        <taxon>campanulids</taxon>
        <taxon>Asterales</taxon>
        <taxon>Asteraceae</taxon>
        <taxon>Cichorioideae</taxon>
        <taxon>Cichorieae</taxon>
        <taxon>Lactucinae</taxon>
        <taxon>Lactuca</taxon>
    </lineage>
</organism>
<dbReference type="InterPro" id="IPR001002">
    <property type="entry name" value="Chitin-bd_1"/>
</dbReference>
<comment type="caution">
    <text evidence="4">Lacks conserved residue(s) required for the propagation of feature annotation.</text>
</comment>
<feature type="domain" description="Chitin-binding type-1" evidence="6">
    <location>
        <begin position="25"/>
        <end position="60"/>
    </location>
</feature>
<dbReference type="Proteomes" id="UP000235145">
    <property type="component" value="Unassembled WGS sequence"/>
</dbReference>
<dbReference type="PRINTS" id="PR00451">
    <property type="entry name" value="CHITINBINDNG"/>
</dbReference>
<evidence type="ECO:0000259" key="6">
    <source>
        <dbReference type="PROSITE" id="PS50941"/>
    </source>
</evidence>
<dbReference type="SMART" id="SM00270">
    <property type="entry name" value="ChtBD1"/>
    <property type="match status" value="1"/>
</dbReference>
<dbReference type="Gene3D" id="3.30.60.10">
    <property type="entry name" value="Endochitinase-like"/>
    <property type="match status" value="1"/>
</dbReference>
<proteinExistence type="predicted"/>
<name>A0A9R1XPQ6_LACSA</name>
<feature type="chain" id="PRO_5040309686" description="Chitin-binding type-1 domain-containing protein" evidence="5">
    <location>
        <begin position="26"/>
        <end position="111"/>
    </location>
</feature>
<evidence type="ECO:0000256" key="2">
    <source>
        <dbReference type="ARBA" id="ARBA00022821"/>
    </source>
</evidence>
<dbReference type="Gene3D" id="1.10.530.10">
    <property type="match status" value="1"/>
</dbReference>
<evidence type="ECO:0000313" key="8">
    <source>
        <dbReference type="Proteomes" id="UP000235145"/>
    </source>
</evidence>
<dbReference type="Pfam" id="PF00187">
    <property type="entry name" value="Chitin_bind_1"/>
    <property type="match status" value="1"/>
</dbReference>
<protein>
    <recommendedName>
        <fullName evidence="6">Chitin-binding type-1 domain-containing protein</fullName>
    </recommendedName>
</protein>
<dbReference type="InterPro" id="IPR036861">
    <property type="entry name" value="Endochitinase-like_sf"/>
</dbReference>
<keyword evidence="2" id="KW-0611">Plant defense</keyword>